<protein>
    <recommendedName>
        <fullName evidence="3">DUF1064 domain-containing protein</fullName>
    </recommendedName>
</protein>
<dbReference type="Proteomes" id="UP000226338">
    <property type="component" value="Segment"/>
</dbReference>
<evidence type="ECO:0000313" key="2">
    <source>
        <dbReference type="Proteomes" id="UP000226338"/>
    </source>
</evidence>
<dbReference type="Pfam" id="PF06356">
    <property type="entry name" value="DUF1064"/>
    <property type="match status" value="1"/>
</dbReference>
<gene>
    <name evidence="1" type="ORF">BMBtpLA3_26</name>
</gene>
<dbReference type="InterPro" id="IPR009414">
    <property type="entry name" value="DUF1064"/>
</dbReference>
<evidence type="ECO:0008006" key="3">
    <source>
        <dbReference type="Google" id="ProtNLM"/>
    </source>
</evidence>
<name>A0A1B1P7H7_9CAUD</name>
<reference evidence="1 2" key="1">
    <citation type="submission" date="2016-05" db="EMBL/GenBank/DDBJ databases">
        <title>Undiscovered low abundance phages are ubiquitous in bacterial genomes.</title>
        <authorList>
            <person name="Dong Z."/>
            <person name="Liu H."/>
            <person name="Zheng J."/>
            <person name="Peng D."/>
        </authorList>
    </citation>
    <scope>NUCLEOTIDE SEQUENCE [LARGE SCALE GENOMIC DNA]</scope>
</reference>
<accession>A0A1B1P7H7</accession>
<organism evidence="1 2">
    <name type="scientific">Bacillus phage BMBtpLA3</name>
    <dbReference type="NCBI Taxonomy" id="1868824"/>
    <lineage>
        <taxon>Viruses</taxon>
        <taxon>Duplodnaviria</taxon>
        <taxon>Heunggongvirae</taxon>
        <taxon>Uroviricota</taxon>
        <taxon>Caudoviricetes</taxon>
        <taxon>Lwoffvirus</taxon>
        <taxon>Lwoffvirus TP21</taxon>
    </lineage>
</organism>
<proteinExistence type="predicted"/>
<sequence length="199" mass="23143">MRVNKTWMNKTGSLTFEVRECIKKNVLSYRYYTINEDGNETLKGVAGTKATAVKWLKKEYDIEGMFKTKKKPRKKVNAVKVEYDGHKFDSMTERDFYIMMSNTKHVSNIELHKTYHLLDGYEIASIVNQAGKRKVRKKSYTPDLVCDITGVGKVAFDVKGSKMAIPRDFSLRKHLFEVKYGIQLVVAIYNKKMKVWDYS</sequence>
<evidence type="ECO:0000313" key="1">
    <source>
        <dbReference type="EMBL" id="ANT40061.1"/>
    </source>
</evidence>
<dbReference type="EMBL" id="KX190834">
    <property type="protein sequence ID" value="ANT40061.1"/>
    <property type="molecule type" value="Genomic_DNA"/>
</dbReference>